<protein>
    <submittedName>
        <fullName evidence="2">Uncharacterized protein</fullName>
    </submittedName>
</protein>
<evidence type="ECO:0000256" key="1">
    <source>
        <dbReference type="ARBA" id="ARBA00009619"/>
    </source>
</evidence>
<dbReference type="Proteomes" id="UP001162164">
    <property type="component" value="Unassembled WGS sequence"/>
</dbReference>
<dbReference type="InterPro" id="IPR021298">
    <property type="entry name" value="CFAP298"/>
</dbReference>
<name>A0ABQ9J784_9CUCU</name>
<keyword evidence="3" id="KW-1185">Reference proteome</keyword>
<reference evidence="2" key="1">
    <citation type="journal article" date="2023" name="Insect Mol. Biol.">
        <title>Genome sequencing provides insights into the evolution of gene families encoding plant cell wall-degrading enzymes in longhorned beetles.</title>
        <authorList>
            <person name="Shin N.R."/>
            <person name="Okamura Y."/>
            <person name="Kirsch R."/>
            <person name="Pauchet Y."/>
        </authorList>
    </citation>
    <scope>NUCLEOTIDE SEQUENCE</scope>
    <source>
        <strain evidence="2">MMC_N1</strain>
    </source>
</reference>
<comment type="similarity">
    <text evidence="1">Belongs to the CFAP298 family.</text>
</comment>
<gene>
    <name evidence="2" type="ORF">NQ317_014985</name>
</gene>
<organism evidence="2 3">
    <name type="scientific">Molorchus minor</name>
    <dbReference type="NCBI Taxonomy" id="1323400"/>
    <lineage>
        <taxon>Eukaryota</taxon>
        <taxon>Metazoa</taxon>
        <taxon>Ecdysozoa</taxon>
        <taxon>Arthropoda</taxon>
        <taxon>Hexapoda</taxon>
        <taxon>Insecta</taxon>
        <taxon>Pterygota</taxon>
        <taxon>Neoptera</taxon>
        <taxon>Endopterygota</taxon>
        <taxon>Coleoptera</taxon>
        <taxon>Polyphaga</taxon>
        <taxon>Cucujiformia</taxon>
        <taxon>Chrysomeloidea</taxon>
        <taxon>Cerambycidae</taxon>
        <taxon>Lamiinae</taxon>
        <taxon>Monochamini</taxon>
        <taxon>Molorchus</taxon>
    </lineage>
</organism>
<proteinExistence type="inferred from homology"/>
<dbReference type="PANTHER" id="PTHR13238:SF0">
    <property type="entry name" value="CILIA- AND FLAGELLA-ASSOCIATED PROTEIN 298"/>
    <property type="match status" value="1"/>
</dbReference>
<evidence type="ECO:0000313" key="2">
    <source>
        <dbReference type="EMBL" id="KAJ8973739.1"/>
    </source>
</evidence>
<sequence>MVIIHIKHKDESQFLIESTLGTPIENLVKSVVDMYNGRLKIGRICAEMEELAKHGTLYPPEILGLTEEQVEELKLTDPWGEKSIPSGGFTYWKDPVGRRNGKQPRKEMQDVLTNAVGDAKEMISKKLVLQECQKN</sequence>
<dbReference type="PANTHER" id="PTHR13238">
    <property type="entry name" value="PROTEIN C21ORF59"/>
    <property type="match status" value="1"/>
</dbReference>
<dbReference type="EMBL" id="JAPWTJ010001123">
    <property type="protein sequence ID" value="KAJ8973739.1"/>
    <property type="molecule type" value="Genomic_DNA"/>
</dbReference>
<accession>A0ABQ9J784</accession>
<evidence type="ECO:0000313" key="3">
    <source>
        <dbReference type="Proteomes" id="UP001162164"/>
    </source>
</evidence>
<comment type="caution">
    <text evidence="2">The sequence shown here is derived from an EMBL/GenBank/DDBJ whole genome shotgun (WGS) entry which is preliminary data.</text>
</comment>